<dbReference type="GO" id="GO:0006281">
    <property type="term" value="P:DNA repair"/>
    <property type="evidence" value="ECO:0007669"/>
    <property type="project" value="InterPro"/>
</dbReference>
<comment type="caution">
    <text evidence="2">The sequence shown here is derived from an EMBL/GenBank/DDBJ whole genome shotgun (WGS) entry which is preliminary data.</text>
</comment>
<dbReference type="PANTHER" id="PTHR21521">
    <property type="entry name" value="AMUN, ISOFORM A"/>
    <property type="match status" value="1"/>
</dbReference>
<sequence length="346" mass="39215">MRKEYQADNVTTALVRELAAQYPYLAPEPLLTKPKRLDRFRYETCPKLLSQAKAEAASSSDASKPYISKDDLAKLMDWKLSHGKFRPNLSNLIQRNSPANVESTSENAFVIYDDPKQDSVHAFEKLQSLKGVGPATASLVLSVYDPENVPFFSDELYRWCFWYAGKGTGWDRRISYSWKQYSDFQYQTEQWLERLRKQHSQGDAGDEKKKIGCIELELAAFVLAKTDGQGLADEDIARLDAGEEVRGMKRKFEASESETEDEHHDANGVVNIKASSAKRMAEETAPPKPKRARAPAAQPQKMKKRTNAKPASHKVDQSPDPNLRRSGRNRHVRIYDSDVVDDDDAE</sequence>
<accession>A0A9P4Q7E6</accession>
<proteinExistence type="predicted"/>
<dbReference type="InterPro" id="IPR011257">
    <property type="entry name" value="DNA_glycosylase"/>
</dbReference>
<evidence type="ECO:0000313" key="3">
    <source>
        <dbReference type="Proteomes" id="UP000799441"/>
    </source>
</evidence>
<dbReference type="PANTHER" id="PTHR21521:SF0">
    <property type="entry name" value="AMUN, ISOFORM A"/>
    <property type="match status" value="1"/>
</dbReference>
<protein>
    <recommendedName>
        <fullName evidence="4">DNA glycosylase</fullName>
    </recommendedName>
</protein>
<organism evidence="2 3">
    <name type="scientific">Polychaeton citri CBS 116435</name>
    <dbReference type="NCBI Taxonomy" id="1314669"/>
    <lineage>
        <taxon>Eukaryota</taxon>
        <taxon>Fungi</taxon>
        <taxon>Dikarya</taxon>
        <taxon>Ascomycota</taxon>
        <taxon>Pezizomycotina</taxon>
        <taxon>Dothideomycetes</taxon>
        <taxon>Dothideomycetidae</taxon>
        <taxon>Capnodiales</taxon>
        <taxon>Capnodiaceae</taxon>
        <taxon>Polychaeton</taxon>
    </lineage>
</organism>
<name>A0A9P4Q7E6_9PEZI</name>
<feature type="region of interest" description="Disordered" evidence="1">
    <location>
        <begin position="251"/>
        <end position="346"/>
    </location>
</feature>
<dbReference type="OrthoDB" id="8249012at2759"/>
<dbReference type="Proteomes" id="UP000799441">
    <property type="component" value="Unassembled WGS sequence"/>
</dbReference>
<evidence type="ECO:0000256" key="1">
    <source>
        <dbReference type="SAM" id="MobiDB-lite"/>
    </source>
</evidence>
<dbReference type="SUPFAM" id="SSF48150">
    <property type="entry name" value="DNA-glycosylase"/>
    <property type="match status" value="1"/>
</dbReference>
<keyword evidence="3" id="KW-1185">Reference proteome</keyword>
<dbReference type="GO" id="GO:0003824">
    <property type="term" value="F:catalytic activity"/>
    <property type="evidence" value="ECO:0007669"/>
    <property type="project" value="InterPro"/>
</dbReference>
<gene>
    <name evidence="2" type="ORF">K431DRAFT_286668</name>
</gene>
<evidence type="ECO:0000313" key="2">
    <source>
        <dbReference type="EMBL" id="KAF2719539.1"/>
    </source>
</evidence>
<reference evidence="2" key="1">
    <citation type="journal article" date="2020" name="Stud. Mycol.">
        <title>101 Dothideomycetes genomes: a test case for predicting lifestyles and emergence of pathogens.</title>
        <authorList>
            <person name="Haridas S."/>
            <person name="Albert R."/>
            <person name="Binder M."/>
            <person name="Bloem J."/>
            <person name="Labutti K."/>
            <person name="Salamov A."/>
            <person name="Andreopoulos B."/>
            <person name="Baker S."/>
            <person name="Barry K."/>
            <person name="Bills G."/>
            <person name="Bluhm B."/>
            <person name="Cannon C."/>
            <person name="Castanera R."/>
            <person name="Culley D."/>
            <person name="Daum C."/>
            <person name="Ezra D."/>
            <person name="Gonzalez J."/>
            <person name="Henrissat B."/>
            <person name="Kuo A."/>
            <person name="Liang C."/>
            <person name="Lipzen A."/>
            <person name="Lutzoni F."/>
            <person name="Magnuson J."/>
            <person name="Mondo S."/>
            <person name="Nolan M."/>
            <person name="Ohm R."/>
            <person name="Pangilinan J."/>
            <person name="Park H.-J."/>
            <person name="Ramirez L."/>
            <person name="Alfaro M."/>
            <person name="Sun H."/>
            <person name="Tritt A."/>
            <person name="Yoshinaga Y."/>
            <person name="Zwiers L.-H."/>
            <person name="Turgeon B."/>
            <person name="Goodwin S."/>
            <person name="Spatafora J."/>
            <person name="Crous P."/>
            <person name="Grigoriev I."/>
        </authorList>
    </citation>
    <scope>NUCLEOTIDE SEQUENCE</scope>
    <source>
        <strain evidence="2">CBS 116435</strain>
    </source>
</reference>
<dbReference type="AlphaFoldDB" id="A0A9P4Q7E6"/>
<dbReference type="EMBL" id="MU003810">
    <property type="protein sequence ID" value="KAF2719539.1"/>
    <property type="molecule type" value="Genomic_DNA"/>
</dbReference>
<evidence type="ECO:0008006" key="4">
    <source>
        <dbReference type="Google" id="ProtNLM"/>
    </source>
</evidence>